<reference evidence="2" key="1">
    <citation type="submission" date="2025-08" db="UniProtKB">
        <authorList>
            <consortium name="Ensembl"/>
        </authorList>
    </citation>
    <scope>IDENTIFICATION</scope>
</reference>
<feature type="transmembrane region" description="Helical" evidence="1">
    <location>
        <begin position="195"/>
        <end position="215"/>
    </location>
</feature>
<keyword evidence="1" id="KW-0472">Membrane</keyword>
<feature type="transmembrane region" description="Helical" evidence="1">
    <location>
        <begin position="61"/>
        <end position="80"/>
    </location>
</feature>
<dbReference type="AlphaFoldDB" id="A0A3Q2PRZ9"/>
<proteinExistence type="predicted"/>
<name>A0A3Q2PRZ9_FUNHE</name>
<evidence type="ECO:0000313" key="2">
    <source>
        <dbReference type="Ensembl" id="ENSFHEP00000015702.1"/>
    </source>
</evidence>
<feature type="transmembrane region" description="Helical" evidence="1">
    <location>
        <begin position="150"/>
        <end position="171"/>
    </location>
</feature>
<sequence length="229" mass="27256">MQWTCAFTESNDAEEFQLKRLQKQQWEINKRRICPQTDFECNFFFWISLFANSQTPLFPEWRLPLLIAVGLIYLWIYRFYSQGCFKKNIFQVFPIVALIMLSLCYLPGAIAAFFPLYRGTKYSKIKSVWLWCFPIWLDCWMLCRKQMDVVVLGYAFLHAIYTFIIPIRYAVRHKLILAVVDEVHQDDPNQESWDFFLFVLLGLTSLPSVGGSLSWREFSFIQVRALFEM</sequence>
<accession>A0A3Q2PRZ9</accession>
<keyword evidence="1" id="KW-0812">Transmembrane</keyword>
<keyword evidence="3" id="KW-1185">Reference proteome</keyword>
<dbReference type="Proteomes" id="UP000265000">
    <property type="component" value="Unplaced"/>
</dbReference>
<dbReference type="PANTHER" id="PTHR14239:SF5">
    <property type="entry name" value="METALLOREDUCTASE STEAP4"/>
    <property type="match status" value="1"/>
</dbReference>
<dbReference type="GO" id="GO:0015677">
    <property type="term" value="P:copper ion import"/>
    <property type="evidence" value="ECO:0007669"/>
    <property type="project" value="TreeGrafter"/>
</dbReference>
<keyword evidence="1" id="KW-1133">Transmembrane helix</keyword>
<feature type="transmembrane region" description="Helical" evidence="1">
    <location>
        <begin position="92"/>
        <end position="116"/>
    </location>
</feature>
<dbReference type="Ensembl" id="ENSFHET00000033302.1">
    <property type="protein sequence ID" value="ENSFHEP00000015702.1"/>
    <property type="gene ID" value="ENSFHEG00000017420.1"/>
</dbReference>
<dbReference type="GO" id="GO:0052851">
    <property type="term" value="F:ferric-chelate reductase (NADPH) activity"/>
    <property type="evidence" value="ECO:0007669"/>
    <property type="project" value="TreeGrafter"/>
</dbReference>
<dbReference type="GO" id="GO:0008823">
    <property type="term" value="F:cupric reductase (NADH) activity"/>
    <property type="evidence" value="ECO:0007669"/>
    <property type="project" value="TreeGrafter"/>
</dbReference>
<dbReference type="GeneTree" id="ENSGT00390000008042"/>
<organism evidence="2 3">
    <name type="scientific">Fundulus heteroclitus</name>
    <name type="common">Killifish</name>
    <name type="synonym">Mummichog</name>
    <dbReference type="NCBI Taxonomy" id="8078"/>
    <lineage>
        <taxon>Eukaryota</taxon>
        <taxon>Metazoa</taxon>
        <taxon>Chordata</taxon>
        <taxon>Craniata</taxon>
        <taxon>Vertebrata</taxon>
        <taxon>Euteleostomi</taxon>
        <taxon>Actinopterygii</taxon>
        <taxon>Neopterygii</taxon>
        <taxon>Teleostei</taxon>
        <taxon>Neoteleostei</taxon>
        <taxon>Acanthomorphata</taxon>
        <taxon>Ovalentaria</taxon>
        <taxon>Atherinomorphae</taxon>
        <taxon>Cyprinodontiformes</taxon>
        <taxon>Fundulidae</taxon>
        <taxon>Fundulus</taxon>
    </lineage>
</organism>
<evidence type="ECO:0000256" key="1">
    <source>
        <dbReference type="SAM" id="Phobius"/>
    </source>
</evidence>
<dbReference type="PANTHER" id="PTHR14239">
    <property type="entry name" value="DUDULIN-RELATED"/>
    <property type="match status" value="1"/>
</dbReference>
<dbReference type="GO" id="GO:0005768">
    <property type="term" value="C:endosome"/>
    <property type="evidence" value="ECO:0007669"/>
    <property type="project" value="TreeGrafter"/>
</dbReference>
<protein>
    <submittedName>
        <fullName evidence="2">STEAP family member 4</fullName>
    </submittedName>
</protein>
<dbReference type="GO" id="GO:0005886">
    <property type="term" value="C:plasma membrane"/>
    <property type="evidence" value="ECO:0007669"/>
    <property type="project" value="TreeGrafter"/>
</dbReference>
<dbReference type="InterPro" id="IPR051267">
    <property type="entry name" value="STEAP_metalloreductase"/>
</dbReference>
<evidence type="ECO:0000313" key="3">
    <source>
        <dbReference type="Proteomes" id="UP000265000"/>
    </source>
</evidence>
<reference evidence="2" key="2">
    <citation type="submission" date="2025-09" db="UniProtKB">
        <authorList>
            <consortium name="Ensembl"/>
        </authorList>
    </citation>
    <scope>IDENTIFICATION</scope>
</reference>